<gene>
    <name evidence="1" type="ORF">LIER_15257</name>
</gene>
<dbReference type="Proteomes" id="UP001454036">
    <property type="component" value="Unassembled WGS sequence"/>
</dbReference>
<dbReference type="PANTHER" id="PTHR34576:SF15">
    <property type="entry name" value="MEMBRANE-ASSOCIATED KINASE REGULATOR 6-RELATED"/>
    <property type="match status" value="1"/>
</dbReference>
<comment type="caution">
    <text evidence="1">The sequence shown here is derived from an EMBL/GenBank/DDBJ whole genome shotgun (WGS) entry which is preliminary data.</text>
</comment>
<keyword evidence="2" id="KW-1185">Reference proteome</keyword>
<sequence length="222" mass="25329">MENPQSLAIESFSYSWLIDKNQPPISDVCNNNEVKHHLDKNFNFDIPLCNKSPVSLVDANDIFSDGYMMPSPFLSRSRTQPSTSAPATPFFSFSMPSDDRCNSQSKFIKKWKKSSTKVLQKCSLFLRPICRGLSFPRKSNRVDDLGRKVWEVQSWGASLKTPPRSSMAYSAVDWAEMEKERRKSLHSYSMQSSPSNQAVKSYYDVDSESIKEAILHCKRSFA</sequence>
<dbReference type="EMBL" id="BAABME010003274">
    <property type="protein sequence ID" value="GAA0158160.1"/>
    <property type="molecule type" value="Genomic_DNA"/>
</dbReference>
<reference evidence="1 2" key="1">
    <citation type="submission" date="2024-01" db="EMBL/GenBank/DDBJ databases">
        <title>The complete chloroplast genome sequence of Lithospermum erythrorhizon: insights into the phylogenetic relationship among Boraginaceae species and the maternal lineages of purple gromwells.</title>
        <authorList>
            <person name="Okada T."/>
            <person name="Watanabe K."/>
        </authorList>
    </citation>
    <scope>NUCLEOTIDE SEQUENCE [LARGE SCALE GENOMIC DNA]</scope>
</reference>
<evidence type="ECO:0000313" key="1">
    <source>
        <dbReference type="EMBL" id="GAA0158160.1"/>
    </source>
</evidence>
<dbReference type="PANTHER" id="PTHR34576">
    <property type="entry name" value="MEMBRANE-ASSOCIATED KINASE REGULATOR 6-RELATED"/>
    <property type="match status" value="1"/>
</dbReference>
<evidence type="ECO:0000313" key="2">
    <source>
        <dbReference type="Proteomes" id="UP001454036"/>
    </source>
</evidence>
<dbReference type="InterPro" id="IPR044699">
    <property type="entry name" value="MAKR6"/>
</dbReference>
<organism evidence="1 2">
    <name type="scientific">Lithospermum erythrorhizon</name>
    <name type="common">Purple gromwell</name>
    <name type="synonym">Lithospermum officinale var. erythrorhizon</name>
    <dbReference type="NCBI Taxonomy" id="34254"/>
    <lineage>
        <taxon>Eukaryota</taxon>
        <taxon>Viridiplantae</taxon>
        <taxon>Streptophyta</taxon>
        <taxon>Embryophyta</taxon>
        <taxon>Tracheophyta</taxon>
        <taxon>Spermatophyta</taxon>
        <taxon>Magnoliopsida</taxon>
        <taxon>eudicotyledons</taxon>
        <taxon>Gunneridae</taxon>
        <taxon>Pentapetalae</taxon>
        <taxon>asterids</taxon>
        <taxon>lamiids</taxon>
        <taxon>Boraginales</taxon>
        <taxon>Boraginaceae</taxon>
        <taxon>Boraginoideae</taxon>
        <taxon>Lithospermeae</taxon>
        <taxon>Lithospermum</taxon>
    </lineage>
</organism>
<protein>
    <recommendedName>
        <fullName evidence="3">Membrane-associated kinase regulator 6</fullName>
    </recommendedName>
</protein>
<accession>A0AAV3Q3S3</accession>
<name>A0AAV3Q3S3_LITER</name>
<dbReference type="AlphaFoldDB" id="A0AAV3Q3S3"/>
<proteinExistence type="predicted"/>
<evidence type="ECO:0008006" key="3">
    <source>
        <dbReference type="Google" id="ProtNLM"/>
    </source>
</evidence>